<evidence type="ECO:0000256" key="4">
    <source>
        <dbReference type="ARBA" id="ARBA00023033"/>
    </source>
</evidence>
<dbReference type="KEGG" id="mbet:N8K70_00435"/>
<evidence type="ECO:0000256" key="3">
    <source>
        <dbReference type="ARBA" id="ARBA00023002"/>
    </source>
</evidence>
<dbReference type="InterPro" id="IPR036661">
    <property type="entry name" value="Luciferase-like_sf"/>
</dbReference>
<dbReference type="RefSeq" id="WP_317139638.1">
    <property type="nucleotide sequence ID" value="NZ_CP118157.1"/>
</dbReference>
<dbReference type="InterPro" id="IPR011251">
    <property type="entry name" value="Luciferase-like_dom"/>
</dbReference>
<evidence type="ECO:0000256" key="2">
    <source>
        <dbReference type="ARBA" id="ARBA00022643"/>
    </source>
</evidence>
<evidence type="ECO:0000256" key="1">
    <source>
        <dbReference type="ARBA" id="ARBA00022630"/>
    </source>
</evidence>
<feature type="domain" description="Luciferase-like" evidence="5">
    <location>
        <begin position="27"/>
        <end position="287"/>
    </location>
</feature>
<proteinExistence type="predicted"/>
<keyword evidence="2" id="KW-0288">FMN</keyword>
<dbReference type="Proteomes" id="UP001305498">
    <property type="component" value="Chromosome"/>
</dbReference>
<evidence type="ECO:0000313" key="6">
    <source>
        <dbReference type="EMBL" id="WOF23167.1"/>
    </source>
</evidence>
<evidence type="ECO:0000313" key="7">
    <source>
        <dbReference type="Proteomes" id="UP001305498"/>
    </source>
</evidence>
<accession>A0AA97FKI7</accession>
<gene>
    <name evidence="6" type="ORF">N8K70_00435</name>
</gene>
<organism evidence="6 7">
    <name type="scientific">Microbacterium betulae</name>
    <dbReference type="NCBI Taxonomy" id="2981139"/>
    <lineage>
        <taxon>Bacteria</taxon>
        <taxon>Bacillati</taxon>
        <taxon>Actinomycetota</taxon>
        <taxon>Actinomycetes</taxon>
        <taxon>Micrococcales</taxon>
        <taxon>Microbacteriaceae</taxon>
        <taxon>Microbacterium</taxon>
    </lineage>
</organism>
<dbReference type="GO" id="GO:0004497">
    <property type="term" value="F:monooxygenase activity"/>
    <property type="evidence" value="ECO:0007669"/>
    <property type="project" value="UniProtKB-KW"/>
</dbReference>
<dbReference type="EMBL" id="CP118157">
    <property type="protein sequence ID" value="WOF23167.1"/>
    <property type="molecule type" value="Genomic_DNA"/>
</dbReference>
<dbReference type="GO" id="GO:0016705">
    <property type="term" value="F:oxidoreductase activity, acting on paired donors, with incorporation or reduction of molecular oxygen"/>
    <property type="evidence" value="ECO:0007669"/>
    <property type="project" value="InterPro"/>
</dbReference>
<dbReference type="Gene3D" id="3.20.20.30">
    <property type="entry name" value="Luciferase-like domain"/>
    <property type="match status" value="1"/>
</dbReference>
<reference evidence="6 7" key="1">
    <citation type="submission" date="2023-02" db="EMBL/GenBank/DDBJ databases">
        <title>Microbacterium betulae sp. nov., isolated from birch wood.</title>
        <authorList>
            <person name="Pasciak M."/>
            <person name="Pawlik K.J."/>
            <person name="Martynowski D."/>
            <person name="Laczmanski L."/>
            <person name="Ciekot J."/>
            <person name="Szponar B."/>
            <person name="Wojcik-Fatla A."/>
            <person name="Mackiewicz B."/>
            <person name="Farian E."/>
            <person name="Cholewa G."/>
            <person name="Cholewa A."/>
            <person name="Dutkiewicz J."/>
        </authorList>
    </citation>
    <scope>NUCLEOTIDE SEQUENCE [LARGE SCALE GENOMIC DNA]</scope>
    <source>
        <strain evidence="6 7">AB</strain>
    </source>
</reference>
<evidence type="ECO:0000259" key="5">
    <source>
        <dbReference type="Pfam" id="PF00296"/>
    </source>
</evidence>
<keyword evidence="4" id="KW-0503">Monooxygenase</keyword>
<dbReference type="SUPFAM" id="SSF51679">
    <property type="entry name" value="Bacterial luciferase-like"/>
    <property type="match status" value="1"/>
</dbReference>
<sequence length="354" mass="37069">MTQVPFAVAIELDGEGAHPAAALAGDGARALSARRVAETALAAERHGFTAVTFEDSPLPDGAVARLDAVQRAAYVAPLTSGIGLLPVVSVAFSEPFHVATQLASVDYASEGRAGWIVRAAGDASEAAAYGRAAIDDPAEVRREADDAIEVARRLWDSWQDDAVVRDVATGRYLDADRLHYADFEGASYSVKGPSIIPRPPQGQLVVAAGHAGDVDIVLVSAPDEDGVAARATAAREEGAGRVLAEIEYLLDSRGVTASDRLAALDARAVWEPGPRLRHVGDAAGLAALIARLAHVVDGVRLHPAVLDPDLDEAGRAVIPALRESLAFRSPVAGATLRETLGLRRPANRYERSVA</sequence>
<keyword evidence="3" id="KW-0560">Oxidoreductase</keyword>
<dbReference type="Pfam" id="PF00296">
    <property type="entry name" value="Bac_luciferase"/>
    <property type="match status" value="1"/>
</dbReference>
<dbReference type="InterPro" id="IPR051260">
    <property type="entry name" value="Diverse_substr_monoxygenases"/>
</dbReference>
<dbReference type="PANTHER" id="PTHR30011">
    <property type="entry name" value="ALKANESULFONATE MONOOXYGENASE-RELATED"/>
    <property type="match status" value="1"/>
</dbReference>
<dbReference type="PANTHER" id="PTHR30011:SF16">
    <property type="entry name" value="C2H2 FINGER DOMAIN TRANSCRIPTION FACTOR (EUROFUNG)-RELATED"/>
    <property type="match status" value="1"/>
</dbReference>
<keyword evidence="1" id="KW-0285">Flavoprotein</keyword>
<dbReference type="AlphaFoldDB" id="A0AA97FKI7"/>
<name>A0AA97FKI7_9MICO</name>
<keyword evidence="7" id="KW-1185">Reference proteome</keyword>
<protein>
    <submittedName>
        <fullName evidence="6">LLM class flavin-dependent oxidoreductase</fullName>
    </submittedName>
</protein>